<organism evidence="1 2">
    <name type="scientific">Rhizobium favelukesii</name>
    <dbReference type="NCBI Taxonomy" id="348824"/>
    <lineage>
        <taxon>Bacteria</taxon>
        <taxon>Pseudomonadati</taxon>
        <taxon>Pseudomonadota</taxon>
        <taxon>Alphaproteobacteria</taxon>
        <taxon>Hyphomicrobiales</taxon>
        <taxon>Rhizobiaceae</taxon>
        <taxon>Rhizobium/Agrobacterium group</taxon>
        <taxon>Rhizobium</taxon>
    </lineage>
</organism>
<dbReference type="PATRIC" id="fig|348824.6.peg.5987"/>
<dbReference type="AlphaFoldDB" id="W6RKR5"/>
<dbReference type="EMBL" id="HG916855">
    <property type="protein sequence ID" value="CDM61737.1"/>
    <property type="molecule type" value="Genomic_DNA"/>
</dbReference>
<keyword evidence="1" id="KW-0614">Plasmid</keyword>
<geneLocation type="plasmid" evidence="1 2">
    <name>pLPU83d</name>
</geneLocation>
<sequence length="138" mass="14889">MKSSAGESQNHPSPAHYVAHDPRHCINCERIFLVANWTSTAIVVAIGCAKALNALVNFIRVGMSAAAQVPERSLQTSLAIPVAHWMSPRRTSGYTGQSSKLPEDGGKVLAECSTNSPVQPKLLRRSCSPYMSMTSFMS</sequence>
<gene>
    <name evidence="1" type="ORF">LPU83_pLPU83d_0366</name>
</gene>
<dbReference type="KEGG" id="rhl:LPU83_pLPU83d_0366"/>
<dbReference type="HOGENOM" id="CLU_1853625_0_0_5"/>
<keyword evidence="2" id="KW-1185">Reference proteome</keyword>
<accession>W6RKR5</accession>
<dbReference type="Proteomes" id="UP000019443">
    <property type="component" value="Plasmid pLPU83d"/>
</dbReference>
<protein>
    <submittedName>
        <fullName evidence="1">Uncharacterized protein</fullName>
    </submittedName>
</protein>
<name>W6RKR5_9HYPH</name>
<proteinExistence type="predicted"/>
<evidence type="ECO:0000313" key="2">
    <source>
        <dbReference type="Proteomes" id="UP000019443"/>
    </source>
</evidence>
<reference evidence="1" key="1">
    <citation type="submission" date="2013-11" db="EMBL/GenBank/DDBJ databases">
        <title>Draft genome sequence of the broad-host-range Rhizobium sp. LPU83 strain, a member of the low-genetic diversity Oregon-like Rhizobium sp. group.</title>
        <authorList>
            <person name="Wibberg D."/>
            <person name="Puehler A."/>
            <person name="Schlueter A."/>
        </authorList>
    </citation>
    <scope>NUCLEOTIDE SEQUENCE [LARGE SCALE GENOMIC DNA]</scope>
    <source>
        <strain evidence="1">LPU83</strain>
        <plasmid evidence="1">pLPU83d</plasmid>
    </source>
</reference>
<evidence type="ECO:0000313" key="1">
    <source>
        <dbReference type="EMBL" id="CDM61737.1"/>
    </source>
</evidence>